<sequence length="80" mass="8448">MVLTVIGTGLAVTMALSSAIDRQGSEIKADLARAEERWYTVSQKVAAHEAVVGLRTPPPPPKYLAPSQHSQPLMVLPAGA</sequence>
<feature type="signal peptide" evidence="1">
    <location>
        <begin position="1"/>
        <end position="19"/>
    </location>
</feature>
<evidence type="ECO:0000313" key="3">
    <source>
        <dbReference type="Proteomes" id="UP000650467"/>
    </source>
</evidence>
<protein>
    <recommendedName>
        <fullName evidence="4">Secreted protein</fullName>
    </recommendedName>
</protein>
<feature type="chain" id="PRO_5032986619" description="Secreted protein" evidence="1">
    <location>
        <begin position="20"/>
        <end position="80"/>
    </location>
</feature>
<keyword evidence="3" id="KW-1185">Reference proteome</keyword>
<evidence type="ECO:0000256" key="1">
    <source>
        <dbReference type="SAM" id="SignalP"/>
    </source>
</evidence>
<proteinExistence type="predicted"/>
<dbReference type="Proteomes" id="UP000650467">
    <property type="component" value="Unassembled WGS sequence"/>
</dbReference>
<gene>
    <name evidence="2" type="ORF">HXX76_013283</name>
</gene>
<accession>A0A835SSZ7</accession>
<evidence type="ECO:0008006" key="4">
    <source>
        <dbReference type="Google" id="ProtNLM"/>
    </source>
</evidence>
<keyword evidence="1" id="KW-0732">Signal</keyword>
<reference evidence="2" key="1">
    <citation type="journal article" date="2020" name="bioRxiv">
        <title>Comparative genomics of Chlamydomonas.</title>
        <authorList>
            <person name="Craig R.J."/>
            <person name="Hasan A.R."/>
            <person name="Ness R.W."/>
            <person name="Keightley P.D."/>
        </authorList>
    </citation>
    <scope>NUCLEOTIDE SEQUENCE</scope>
    <source>
        <strain evidence="2">SAG 7.73</strain>
    </source>
</reference>
<dbReference type="EMBL" id="JAEHOC010000050">
    <property type="protein sequence ID" value="KAG2426095.1"/>
    <property type="molecule type" value="Genomic_DNA"/>
</dbReference>
<name>A0A835SSZ7_CHLIN</name>
<dbReference type="AlphaFoldDB" id="A0A835SSZ7"/>
<evidence type="ECO:0000313" key="2">
    <source>
        <dbReference type="EMBL" id="KAG2426095.1"/>
    </source>
</evidence>
<organism evidence="2 3">
    <name type="scientific">Chlamydomonas incerta</name>
    <dbReference type="NCBI Taxonomy" id="51695"/>
    <lineage>
        <taxon>Eukaryota</taxon>
        <taxon>Viridiplantae</taxon>
        <taxon>Chlorophyta</taxon>
        <taxon>core chlorophytes</taxon>
        <taxon>Chlorophyceae</taxon>
        <taxon>CS clade</taxon>
        <taxon>Chlamydomonadales</taxon>
        <taxon>Chlamydomonadaceae</taxon>
        <taxon>Chlamydomonas</taxon>
    </lineage>
</organism>
<comment type="caution">
    <text evidence="2">The sequence shown here is derived from an EMBL/GenBank/DDBJ whole genome shotgun (WGS) entry which is preliminary data.</text>
</comment>